<feature type="domain" description="BZIP" evidence="3">
    <location>
        <begin position="20"/>
        <end position="60"/>
    </location>
</feature>
<dbReference type="Proteomes" id="UP001150266">
    <property type="component" value="Unassembled WGS sequence"/>
</dbReference>
<comment type="caution">
    <text evidence="4">The sequence shown here is derived from an EMBL/GenBank/DDBJ whole genome shotgun (WGS) entry which is preliminary data.</text>
</comment>
<evidence type="ECO:0000259" key="3">
    <source>
        <dbReference type="Pfam" id="PF00170"/>
    </source>
</evidence>
<dbReference type="InterPro" id="IPR046347">
    <property type="entry name" value="bZIP_sf"/>
</dbReference>
<feature type="coiled-coil region" evidence="1">
    <location>
        <begin position="31"/>
        <end position="65"/>
    </location>
</feature>
<dbReference type="Pfam" id="PF00170">
    <property type="entry name" value="bZIP_1"/>
    <property type="match status" value="1"/>
</dbReference>
<dbReference type="GO" id="GO:0003700">
    <property type="term" value="F:DNA-binding transcription factor activity"/>
    <property type="evidence" value="ECO:0007669"/>
    <property type="project" value="InterPro"/>
</dbReference>
<dbReference type="EMBL" id="JAOTPV010000094">
    <property type="protein sequence ID" value="KAJ4465053.1"/>
    <property type="molecule type" value="Genomic_DNA"/>
</dbReference>
<evidence type="ECO:0000313" key="5">
    <source>
        <dbReference type="Proteomes" id="UP001150266"/>
    </source>
</evidence>
<protein>
    <recommendedName>
        <fullName evidence="3">BZIP domain-containing protein</fullName>
    </recommendedName>
</protein>
<name>A0A9W8ZT44_9AGAR</name>
<dbReference type="AlphaFoldDB" id="A0A9W8ZT44"/>
<feature type="compositionally biased region" description="Polar residues" evidence="2">
    <location>
        <begin position="177"/>
        <end position="207"/>
    </location>
</feature>
<accession>A0A9W8ZT44</accession>
<evidence type="ECO:0000256" key="1">
    <source>
        <dbReference type="SAM" id="Coils"/>
    </source>
</evidence>
<keyword evidence="1" id="KW-0175">Coiled coil</keyword>
<evidence type="ECO:0000256" key="2">
    <source>
        <dbReference type="SAM" id="MobiDB-lite"/>
    </source>
</evidence>
<sequence>MVRGRKRDISAPLTRSLLLQRDYRARKAKYISDIETRCQKLENENSKLSKEIKELKHQLRQRVMERKETCASLITDADIEKSRALNVVIFSLASAAASIKSFQSLTVSDDYDASEESLGDRKRGLPSPPTTVSNLSPLPDSTGLSAHNFQPVRLYSPVSTVSTSPSLPISSSRTDSFDSWNSEFTAQGFPSDTNPNGPTTQHRQNLSHMRPQSVDSHSNVYPPDPLVDLSASSTQPRRASASQNFFEVGCSASPSKHERFFNRLIPVYDSSSDQVTFTSNRVLPQEHPMAPYTYERTLSRSLRDFS</sequence>
<reference evidence="4" key="1">
    <citation type="submission" date="2022-08" db="EMBL/GenBank/DDBJ databases">
        <title>A Global Phylogenomic Analysis of the Shiitake Genus Lentinula.</title>
        <authorList>
            <consortium name="DOE Joint Genome Institute"/>
            <person name="Sierra-Patev S."/>
            <person name="Min B."/>
            <person name="Naranjo-Ortiz M."/>
            <person name="Looney B."/>
            <person name="Konkel Z."/>
            <person name="Slot J.C."/>
            <person name="Sakamoto Y."/>
            <person name="Steenwyk J.L."/>
            <person name="Rokas A."/>
            <person name="Carro J."/>
            <person name="Camarero S."/>
            <person name="Ferreira P."/>
            <person name="Molpeceres G."/>
            <person name="Ruiz-Duenas F.J."/>
            <person name="Serrano A."/>
            <person name="Henrissat B."/>
            <person name="Drula E."/>
            <person name="Hughes K.W."/>
            <person name="Mata J.L."/>
            <person name="Ishikawa N.K."/>
            <person name="Vargas-Isla R."/>
            <person name="Ushijima S."/>
            <person name="Smith C.A."/>
            <person name="Ahrendt S."/>
            <person name="Andreopoulos W."/>
            <person name="He G."/>
            <person name="Labutti K."/>
            <person name="Lipzen A."/>
            <person name="Ng V."/>
            <person name="Riley R."/>
            <person name="Sandor L."/>
            <person name="Barry K."/>
            <person name="Martinez A.T."/>
            <person name="Xiao Y."/>
            <person name="Gibbons J.G."/>
            <person name="Terashima K."/>
            <person name="Grigoriev I.V."/>
            <person name="Hibbett D.S."/>
        </authorList>
    </citation>
    <scope>NUCLEOTIDE SEQUENCE</scope>
    <source>
        <strain evidence="4">JLM2183</strain>
    </source>
</reference>
<gene>
    <name evidence="4" type="ORF">J3R30DRAFT_3623991</name>
</gene>
<evidence type="ECO:0000313" key="4">
    <source>
        <dbReference type="EMBL" id="KAJ4465053.1"/>
    </source>
</evidence>
<feature type="compositionally biased region" description="Low complexity" evidence="2">
    <location>
        <begin position="159"/>
        <end position="174"/>
    </location>
</feature>
<organism evidence="4 5">
    <name type="scientific">Lentinula aciculospora</name>
    <dbReference type="NCBI Taxonomy" id="153920"/>
    <lineage>
        <taxon>Eukaryota</taxon>
        <taxon>Fungi</taxon>
        <taxon>Dikarya</taxon>
        <taxon>Basidiomycota</taxon>
        <taxon>Agaricomycotina</taxon>
        <taxon>Agaricomycetes</taxon>
        <taxon>Agaricomycetidae</taxon>
        <taxon>Agaricales</taxon>
        <taxon>Marasmiineae</taxon>
        <taxon>Omphalotaceae</taxon>
        <taxon>Lentinula</taxon>
    </lineage>
</organism>
<feature type="region of interest" description="Disordered" evidence="2">
    <location>
        <begin position="159"/>
        <end position="224"/>
    </location>
</feature>
<proteinExistence type="predicted"/>
<dbReference type="SUPFAM" id="SSF57959">
    <property type="entry name" value="Leucine zipper domain"/>
    <property type="match status" value="1"/>
</dbReference>
<feature type="region of interest" description="Disordered" evidence="2">
    <location>
        <begin position="110"/>
        <end position="143"/>
    </location>
</feature>
<keyword evidence="5" id="KW-1185">Reference proteome</keyword>
<dbReference type="Gene3D" id="1.20.5.170">
    <property type="match status" value="1"/>
</dbReference>
<dbReference type="InterPro" id="IPR004827">
    <property type="entry name" value="bZIP"/>
</dbReference>
<dbReference type="OrthoDB" id="3365874at2759"/>